<evidence type="ECO:0000313" key="2">
    <source>
        <dbReference type="Proteomes" id="UP000644507"/>
    </source>
</evidence>
<dbReference type="Gene3D" id="1.10.10.2910">
    <property type="match status" value="1"/>
</dbReference>
<protein>
    <recommendedName>
        <fullName evidence="3">IrrE N-terminal-like domain-containing protein</fullName>
    </recommendedName>
</protein>
<organism evidence="1 2">
    <name type="scientific">Roseibacillus persicicus</name>
    <dbReference type="NCBI Taxonomy" id="454148"/>
    <lineage>
        <taxon>Bacteria</taxon>
        <taxon>Pseudomonadati</taxon>
        <taxon>Verrucomicrobiota</taxon>
        <taxon>Verrucomicrobiia</taxon>
        <taxon>Verrucomicrobiales</taxon>
        <taxon>Verrucomicrobiaceae</taxon>
        <taxon>Roseibacillus</taxon>
    </lineage>
</organism>
<comment type="caution">
    <text evidence="1">The sequence shown here is derived from an EMBL/GenBank/DDBJ whole genome shotgun (WGS) entry which is preliminary data.</text>
</comment>
<sequence length="309" mass="35130">MKARILKPRLRRDIKSIADRILEELGNPEPPLDLNDVCLLLELDSGYFTSESEGLLRKTFSRMKRAGKQLLRRPTLLCDAIKKFDLRALYIPDQKRILVDDTIPKPKHRWLQAHEIGHSILPWHQEMMLGDDELTPTVTVHSKMEAEANFAGGSLLFLGNRFAEECRDCDPSIKTVMALKKRYGNTLTTTLWRVIEHSGEENPLIGMIGQHPKSFHNEQSNFRHLILSPEFERKFPDPSLKKLEDEIKAYCWGNRGPLGNGEILLTDKNGTTHNFHFETFYNGYDALTLGVHQGEVPAIVSAFGGFGSP</sequence>
<evidence type="ECO:0008006" key="3">
    <source>
        <dbReference type="Google" id="ProtNLM"/>
    </source>
</evidence>
<evidence type="ECO:0000313" key="1">
    <source>
        <dbReference type="EMBL" id="GHC57499.1"/>
    </source>
</evidence>
<dbReference type="RefSeq" id="WP_189570483.1">
    <property type="nucleotide sequence ID" value="NZ_BMXI01000010.1"/>
</dbReference>
<reference evidence="1" key="2">
    <citation type="submission" date="2020-09" db="EMBL/GenBank/DDBJ databases">
        <authorList>
            <person name="Sun Q."/>
            <person name="Kim S."/>
        </authorList>
    </citation>
    <scope>NUCLEOTIDE SEQUENCE</scope>
    <source>
        <strain evidence="1">KCTC 12988</strain>
    </source>
</reference>
<accession>A0A918WLM5</accession>
<name>A0A918WLM5_9BACT</name>
<dbReference type="EMBL" id="BMXI01000010">
    <property type="protein sequence ID" value="GHC57499.1"/>
    <property type="molecule type" value="Genomic_DNA"/>
</dbReference>
<dbReference type="AlphaFoldDB" id="A0A918WLM5"/>
<dbReference type="Proteomes" id="UP000644507">
    <property type="component" value="Unassembled WGS sequence"/>
</dbReference>
<proteinExistence type="predicted"/>
<keyword evidence="2" id="KW-1185">Reference proteome</keyword>
<gene>
    <name evidence="1" type="ORF">GCM10007100_25580</name>
</gene>
<reference evidence="1" key="1">
    <citation type="journal article" date="2014" name="Int. J. Syst. Evol. Microbiol.">
        <title>Complete genome sequence of Corynebacterium casei LMG S-19264T (=DSM 44701T), isolated from a smear-ripened cheese.</title>
        <authorList>
            <consortium name="US DOE Joint Genome Institute (JGI-PGF)"/>
            <person name="Walter F."/>
            <person name="Albersmeier A."/>
            <person name="Kalinowski J."/>
            <person name="Ruckert C."/>
        </authorList>
    </citation>
    <scope>NUCLEOTIDE SEQUENCE</scope>
    <source>
        <strain evidence="1">KCTC 12988</strain>
    </source>
</reference>